<dbReference type="Proteomes" id="UP000243106">
    <property type="component" value="Unassembled WGS sequence"/>
</dbReference>
<dbReference type="EMBL" id="FOXV01000007">
    <property type="protein sequence ID" value="SFQ50683.1"/>
    <property type="molecule type" value="Genomic_DNA"/>
</dbReference>
<evidence type="ECO:0000313" key="3">
    <source>
        <dbReference type="Proteomes" id="UP000243106"/>
    </source>
</evidence>
<accession>A0A1I5Z2G4</accession>
<reference evidence="3" key="1">
    <citation type="submission" date="2016-10" db="EMBL/GenBank/DDBJ databases">
        <authorList>
            <person name="Varghese N."/>
            <person name="Submissions S."/>
        </authorList>
    </citation>
    <scope>NUCLEOTIDE SEQUENCE [LARGE SCALE GENOMIC DNA]</scope>
    <source>
        <strain evidence="3">JCM 10271</strain>
    </source>
</reference>
<organism evidence="2 3">
    <name type="scientific">Roseivivax halotolerans</name>
    <dbReference type="NCBI Taxonomy" id="93684"/>
    <lineage>
        <taxon>Bacteria</taxon>
        <taxon>Pseudomonadati</taxon>
        <taxon>Pseudomonadota</taxon>
        <taxon>Alphaproteobacteria</taxon>
        <taxon>Rhodobacterales</taxon>
        <taxon>Roseobacteraceae</taxon>
        <taxon>Roseivivax</taxon>
    </lineage>
</organism>
<feature type="chain" id="PRO_5017467796" evidence="1">
    <location>
        <begin position="20"/>
        <end position="89"/>
    </location>
</feature>
<evidence type="ECO:0000313" key="2">
    <source>
        <dbReference type="EMBL" id="SFQ50683.1"/>
    </source>
</evidence>
<feature type="signal peptide" evidence="1">
    <location>
        <begin position="1"/>
        <end position="19"/>
    </location>
</feature>
<dbReference type="PROSITE" id="PS51257">
    <property type="entry name" value="PROKAR_LIPOPROTEIN"/>
    <property type="match status" value="1"/>
</dbReference>
<dbReference type="InterPro" id="IPR021719">
    <property type="entry name" value="Prot_inh_I78"/>
</dbReference>
<keyword evidence="1" id="KW-0732">Signal</keyword>
<name>A0A1I5Z2G4_9RHOB</name>
<proteinExistence type="predicted"/>
<protein>
    <submittedName>
        <fullName evidence="2">Peptidase inhibitor I78 family protein</fullName>
    </submittedName>
</protein>
<dbReference type="Pfam" id="PF11720">
    <property type="entry name" value="Inhibitor_I78"/>
    <property type="match status" value="1"/>
</dbReference>
<gene>
    <name evidence="2" type="ORF">SAMN05421853_107186</name>
</gene>
<keyword evidence="3" id="KW-1185">Reference proteome</keyword>
<sequence length="89" mass="9119">MQQKIIALGALFLSACTSAGTPPAEPGPDACGASGYQSLVGTPLAAAALPADLDARIIRPGMAVTMDFRADRLNIEVNEAGEIVRVYCG</sequence>
<evidence type="ECO:0000256" key="1">
    <source>
        <dbReference type="SAM" id="SignalP"/>
    </source>
</evidence>
<dbReference type="AlphaFoldDB" id="A0A1I5Z2G4"/>
<dbReference type="STRING" id="93684.SAMN05421853_107186"/>
<dbReference type="Gene3D" id="3.30.10.10">
    <property type="entry name" value="Trypsin Inhibitor V, subunit A"/>
    <property type="match status" value="1"/>
</dbReference>
<dbReference type="RefSeq" id="WP_093012267.1">
    <property type="nucleotide sequence ID" value="NZ_FOXV01000007.1"/>
</dbReference>